<accession>A0A410WZD5</accession>
<keyword evidence="5" id="KW-1185">Reference proteome</keyword>
<protein>
    <submittedName>
        <fullName evidence="3">SMI1/KNR4 family protein</fullName>
    </submittedName>
</protein>
<sequence length="186" mass="21597">MQDYFFDEVFVKDAGAAEGILESFHQTWKQPLTEEEIQEIIARQKNPFPTNSPYYNQYIPIDPTKWRMPEGELPGAYAEFLRYSDGGEFRTGERYFQFFSTSDFREMNLAYELPEYMPLSVSFAMDGCGNHYLFDMREAPVEGEYPILAAHSGNLGYDECVRVADSFEALCRGKRSLDEELDSRYT</sequence>
<proteinExistence type="predicted"/>
<evidence type="ECO:0000313" key="2">
    <source>
        <dbReference type="EMBL" id="MCY9596865.1"/>
    </source>
</evidence>
<dbReference type="OrthoDB" id="2633244at2"/>
<dbReference type="InterPro" id="IPR037883">
    <property type="entry name" value="Knr4/Smi1-like_sf"/>
</dbReference>
<dbReference type="InterPro" id="IPR018958">
    <property type="entry name" value="Knr4/Smi1-like_dom"/>
</dbReference>
<reference evidence="3 4" key="1">
    <citation type="submission" date="2018-01" db="EMBL/GenBank/DDBJ databases">
        <title>The whole genome sequencing and assembly of Paenibacillus chitinolyticus KCCM 41400 strain.</title>
        <authorList>
            <person name="Kim J.-Y."/>
            <person name="Park M.-K."/>
            <person name="Lee Y.-J."/>
            <person name="Yi H."/>
            <person name="Bahn Y.-S."/>
            <person name="Kim J.F."/>
            <person name="Lee D.-W."/>
        </authorList>
    </citation>
    <scope>NUCLEOTIDE SEQUENCE [LARGE SCALE GENOMIC DNA]</scope>
    <source>
        <strain evidence="3 4">KCCM 41400</strain>
    </source>
</reference>
<dbReference type="EMBL" id="CP026520">
    <property type="protein sequence ID" value="QAV19819.1"/>
    <property type="molecule type" value="Genomic_DNA"/>
</dbReference>
<dbReference type="Gene3D" id="3.40.1580.10">
    <property type="entry name" value="SMI1/KNR4-like"/>
    <property type="match status" value="1"/>
</dbReference>
<evidence type="ECO:0000313" key="5">
    <source>
        <dbReference type="Proteomes" id="UP001527202"/>
    </source>
</evidence>
<organism evidence="3 4">
    <name type="scientific">Paenibacillus chitinolyticus</name>
    <dbReference type="NCBI Taxonomy" id="79263"/>
    <lineage>
        <taxon>Bacteria</taxon>
        <taxon>Bacillati</taxon>
        <taxon>Bacillota</taxon>
        <taxon>Bacilli</taxon>
        <taxon>Bacillales</taxon>
        <taxon>Paenibacillaceae</taxon>
        <taxon>Paenibacillus</taxon>
    </lineage>
</organism>
<dbReference type="KEGG" id="pchi:PC41400_20020"/>
<dbReference type="RefSeq" id="WP_042227176.1">
    <property type="nucleotide sequence ID" value="NZ_CP026520.1"/>
</dbReference>
<evidence type="ECO:0000313" key="3">
    <source>
        <dbReference type="EMBL" id="QAV19819.1"/>
    </source>
</evidence>
<dbReference type="AlphaFoldDB" id="A0A410WZD5"/>
<dbReference type="Proteomes" id="UP001527202">
    <property type="component" value="Unassembled WGS sequence"/>
</dbReference>
<dbReference type="SUPFAM" id="SSF160631">
    <property type="entry name" value="SMI1/KNR4-like"/>
    <property type="match status" value="1"/>
</dbReference>
<name>A0A410WZD5_9BACL</name>
<dbReference type="GeneID" id="95377084"/>
<feature type="domain" description="Knr4/Smi1-like" evidence="1">
    <location>
        <begin position="72"/>
        <end position="170"/>
    </location>
</feature>
<reference evidence="2 5" key="2">
    <citation type="submission" date="2022-05" db="EMBL/GenBank/DDBJ databases">
        <title>Genome Sequencing of Bee-Associated Microbes.</title>
        <authorList>
            <person name="Dunlap C."/>
        </authorList>
    </citation>
    <scope>NUCLEOTIDE SEQUENCE [LARGE SCALE GENOMIC DNA]</scope>
    <source>
        <strain evidence="2 5">NRRL B-23120</strain>
    </source>
</reference>
<dbReference type="EMBL" id="JAMDMJ010000015">
    <property type="protein sequence ID" value="MCY9596865.1"/>
    <property type="molecule type" value="Genomic_DNA"/>
</dbReference>
<evidence type="ECO:0000259" key="1">
    <source>
        <dbReference type="Pfam" id="PF09346"/>
    </source>
</evidence>
<dbReference type="Proteomes" id="UP000288943">
    <property type="component" value="Chromosome"/>
</dbReference>
<evidence type="ECO:0000313" key="4">
    <source>
        <dbReference type="Proteomes" id="UP000288943"/>
    </source>
</evidence>
<gene>
    <name evidence="2" type="ORF">M5X16_13885</name>
    <name evidence="3" type="ORF">PC41400_20020</name>
</gene>
<dbReference type="Pfam" id="PF09346">
    <property type="entry name" value="SMI1_KNR4"/>
    <property type="match status" value="1"/>
</dbReference>